<dbReference type="Proteomes" id="UP000266673">
    <property type="component" value="Unassembled WGS sequence"/>
</dbReference>
<evidence type="ECO:0000313" key="3">
    <source>
        <dbReference type="EMBL" id="RIB15265.1"/>
    </source>
</evidence>
<dbReference type="GO" id="GO:0016491">
    <property type="term" value="F:oxidoreductase activity"/>
    <property type="evidence" value="ECO:0007669"/>
    <property type="project" value="UniProtKB-KW"/>
</dbReference>
<evidence type="ECO:0000256" key="2">
    <source>
        <dbReference type="ARBA" id="ARBA00023002"/>
    </source>
</evidence>
<comment type="similarity">
    <text evidence="1">Belongs to the short-chain dehydrogenases/reductases (SDR) family.</text>
</comment>
<dbReference type="EMBL" id="QKWP01000758">
    <property type="protein sequence ID" value="RIB15265.1"/>
    <property type="molecule type" value="Genomic_DNA"/>
</dbReference>
<keyword evidence="2" id="KW-0560">Oxidoreductase</keyword>
<dbReference type="InterPro" id="IPR036291">
    <property type="entry name" value="NAD(P)-bd_dom_sf"/>
</dbReference>
<organism evidence="3 4">
    <name type="scientific">Gigaspora rosea</name>
    <dbReference type="NCBI Taxonomy" id="44941"/>
    <lineage>
        <taxon>Eukaryota</taxon>
        <taxon>Fungi</taxon>
        <taxon>Fungi incertae sedis</taxon>
        <taxon>Mucoromycota</taxon>
        <taxon>Glomeromycotina</taxon>
        <taxon>Glomeromycetes</taxon>
        <taxon>Diversisporales</taxon>
        <taxon>Gigasporaceae</taxon>
        <taxon>Gigaspora</taxon>
    </lineage>
</organism>
<keyword evidence="4" id="KW-1185">Reference proteome</keyword>
<proteinExistence type="inferred from homology"/>
<dbReference type="AlphaFoldDB" id="A0A397UYN9"/>
<dbReference type="PANTHER" id="PTHR43180">
    <property type="entry name" value="3-OXOACYL-(ACYL-CARRIER-PROTEIN) REDUCTASE (AFU_ORTHOLOGUE AFUA_6G11210)"/>
    <property type="match status" value="1"/>
</dbReference>
<reference evidence="3 4" key="1">
    <citation type="submission" date="2018-06" db="EMBL/GenBank/DDBJ databases">
        <title>Comparative genomics reveals the genomic features of Rhizophagus irregularis, R. cerebriforme, R. diaphanum and Gigaspora rosea, and their symbiotic lifestyle signature.</title>
        <authorList>
            <person name="Morin E."/>
            <person name="San Clemente H."/>
            <person name="Chen E.C.H."/>
            <person name="De La Providencia I."/>
            <person name="Hainaut M."/>
            <person name="Kuo A."/>
            <person name="Kohler A."/>
            <person name="Murat C."/>
            <person name="Tang N."/>
            <person name="Roy S."/>
            <person name="Loubradou J."/>
            <person name="Henrissat B."/>
            <person name="Grigoriev I.V."/>
            <person name="Corradi N."/>
            <person name="Roux C."/>
            <person name="Martin F.M."/>
        </authorList>
    </citation>
    <scope>NUCLEOTIDE SEQUENCE [LARGE SCALE GENOMIC DNA]</scope>
    <source>
        <strain evidence="3 4">DAOM 194757</strain>
    </source>
</reference>
<evidence type="ECO:0000313" key="4">
    <source>
        <dbReference type="Proteomes" id="UP000266673"/>
    </source>
</evidence>
<dbReference type="InterPro" id="IPR002347">
    <property type="entry name" value="SDR_fam"/>
</dbReference>
<dbReference type="SUPFAM" id="SSF51735">
    <property type="entry name" value="NAD(P)-binding Rossmann-fold domains"/>
    <property type="match status" value="1"/>
</dbReference>
<comment type="caution">
    <text evidence="3">The sequence shown here is derived from an EMBL/GenBank/DDBJ whole genome shotgun (WGS) entry which is preliminary data.</text>
</comment>
<sequence>MQIKDKAVIITGGANGIGAALARRLVLESAQVVIGDIDKKSGQDLVTELNQKYLNLESFVSIHPITYHFSSYTI</sequence>
<protein>
    <submittedName>
        <fullName evidence="3">Uncharacterized protein</fullName>
    </submittedName>
</protein>
<dbReference type="PANTHER" id="PTHR43180:SF33">
    <property type="entry name" value="15-HYDROXYPROSTAGLANDIN DEHYDROGENASE [NAD(+)]-LIKE"/>
    <property type="match status" value="1"/>
</dbReference>
<dbReference type="OrthoDB" id="5840532at2759"/>
<dbReference type="Gene3D" id="3.40.50.720">
    <property type="entry name" value="NAD(P)-binding Rossmann-like Domain"/>
    <property type="match status" value="1"/>
</dbReference>
<evidence type="ECO:0000256" key="1">
    <source>
        <dbReference type="ARBA" id="ARBA00006484"/>
    </source>
</evidence>
<gene>
    <name evidence="3" type="ORF">C2G38_1591584</name>
</gene>
<dbReference type="Pfam" id="PF00106">
    <property type="entry name" value="adh_short"/>
    <property type="match status" value="1"/>
</dbReference>
<accession>A0A397UYN9</accession>
<name>A0A397UYN9_9GLOM</name>